<gene>
    <name evidence="1" type="ORF">CD30_00080</name>
</gene>
<proteinExistence type="predicted"/>
<name>A0A0A3JAU1_9BACL</name>
<accession>A0A0A3JAU1</accession>
<organism evidence="1 2">
    <name type="scientific">Ureibacillus massiliensis 4400831 = CIP 108448 = CCUG 49529</name>
    <dbReference type="NCBI Taxonomy" id="1211035"/>
    <lineage>
        <taxon>Bacteria</taxon>
        <taxon>Bacillati</taxon>
        <taxon>Bacillota</taxon>
        <taxon>Bacilli</taxon>
        <taxon>Bacillales</taxon>
        <taxon>Caryophanaceae</taxon>
        <taxon>Ureibacillus</taxon>
    </lineage>
</organism>
<dbReference type="AlphaFoldDB" id="A0A0A3JAU1"/>
<reference evidence="1 2" key="1">
    <citation type="submission" date="2014-02" db="EMBL/GenBank/DDBJ databases">
        <title>Draft genome sequence of Lysinibacillus massiliensis CCUG 49529.</title>
        <authorList>
            <person name="Zhang F."/>
            <person name="Wang G."/>
            <person name="Zhang L."/>
        </authorList>
    </citation>
    <scope>NUCLEOTIDE SEQUENCE [LARGE SCALE GENOMIC DNA]</scope>
    <source>
        <strain evidence="1 2">CCUG 49529</strain>
    </source>
</reference>
<evidence type="ECO:0000313" key="2">
    <source>
        <dbReference type="Proteomes" id="UP000030595"/>
    </source>
</evidence>
<dbReference type="OrthoDB" id="2454651at2"/>
<dbReference type="Proteomes" id="UP000030595">
    <property type="component" value="Unassembled WGS sequence"/>
</dbReference>
<protein>
    <submittedName>
        <fullName evidence="1">Uncharacterized protein</fullName>
    </submittedName>
</protein>
<sequence>MSEYLEFVEEKNKIERYFEEGYEIHSITENFSGTLIEFTSPKLEGKDFIQILLVTPEARKYIATKLMVS</sequence>
<dbReference type="RefSeq" id="WP_036170691.1">
    <property type="nucleotide sequence ID" value="NZ_AVCZ01000001.1"/>
</dbReference>
<evidence type="ECO:0000313" key="1">
    <source>
        <dbReference type="EMBL" id="KGR92268.1"/>
    </source>
</evidence>
<keyword evidence="2" id="KW-1185">Reference proteome</keyword>
<comment type="caution">
    <text evidence="1">The sequence shown here is derived from an EMBL/GenBank/DDBJ whole genome shotgun (WGS) entry which is preliminary data.</text>
</comment>
<dbReference type="EMBL" id="JPVQ01000001">
    <property type="protein sequence ID" value="KGR92268.1"/>
    <property type="molecule type" value="Genomic_DNA"/>
</dbReference>